<feature type="coiled-coil region" evidence="1">
    <location>
        <begin position="27"/>
        <end position="61"/>
    </location>
</feature>
<keyword evidence="1" id="KW-0175">Coiled coil</keyword>
<dbReference type="EMBL" id="MH059639">
    <property type="protein sequence ID" value="AWD92640.1"/>
    <property type="molecule type" value="Genomic_DNA"/>
</dbReference>
<dbReference type="Pfam" id="PF17565">
    <property type="entry name" value="DUF5471"/>
    <property type="match status" value="1"/>
</dbReference>
<proteinExistence type="predicted"/>
<organism evidence="2 3">
    <name type="scientific">Dickeya phage Ninurta</name>
    <dbReference type="NCBI Taxonomy" id="2163631"/>
    <lineage>
        <taxon>Viruses</taxon>
        <taxon>Duplodnaviria</taxon>
        <taxon>Heunggongvirae</taxon>
        <taxon>Uroviricota</taxon>
        <taxon>Caudoviricetes</taxon>
        <taxon>Autographivirales</taxon>
        <taxon>Autotranscriptaviridae</taxon>
        <taxon>Studiervirinae</taxon>
        <taxon>Ningirsuvirus</taxon>
        <taxon>Ningirsuvirus ninurta</taxon>
    </lineage>
</organism>
<sequence length="77" mass="8509">MFKLVKALGRLVAKLYAREARLKVAEAKALKKLSVETEQAAVKLREKAEQFEAKSGELVNEASRIATQATAVGKFFE</sequence>
<evidence type="ECO:0000256" key="1">
    <source>
        <dbReference type="SAM" id="Coils"/>
    </source>
</evidence>
<dbReference type="Proteomes" id="UP000246538">
    <property type="component" value="Segment"/>
</dbReference>
<dbReference type="KEGG" id="vg:54991638"/>
<dbReference type="InterPro" id="IPR035156">
    <property type="entry name" value="DUF5471"/>
</dbReference>
<name>A0A2S1GTB2_9CAUD</name>
<evidence type="ECO:0000313" key="3">
    <source>
        <dbReference type="Proteomes" id="UP000246538"/>
    </source>
</evidence>
<evidence type="ECO:0000313" key="2">
    <source>
        <dbReference type="EMBL" id="AWD92640.1"/>
    </source>
</evidence>
<dbReference type="RefSeq" id="YP_009801129.1">
    <property type="nucleotide sequence ID" value="NC_047964.1"/>
</dbReference>
<reference evidence="3" key="1">
    <citation type="submission" date="2018-03" db="EMBL/GenBank/DDBJ databases">
        <title>Phage therapy in agriculture - a green tech approach to combat plant pathogenic bacteria.</title>
        <authorList>
            <person name="Carstens A.B."/>
            <person name="Djurhuus A.M."/>
            <person name="Hansen L.H."/>
        </authorList>
    </citation>
    <scope>NUCLEOTIDE SEQUENCE [LARGE SCALE GENOMIC DNA]</scope>
</reference>
<keyword evidence="3" id="KW-1185">Reference proteome</keyword>
<dbReference type="GeneID" id="54991638"/>
<protein>
    <submittedName>
        <fullName evidence="2">Uncharacterized protein</fullName>
    </submittedName>
</protein>
<accession>A0A2S1GTB2</accession>